<dbReference type="PIRSF" id="PIRSF029033">
    <property type="entry name" value="UCP029033"/>
    <property type="match status" value="1"/>
</dbReference>
<protein>
    <submittedName>
        <fullName evidence="1">SIMPL domain-containing protein</fullName>
    </submittedName>
</protein>
<comment type="caution">
    <text evidence="1">The sequence shown here is derived from an EMBL/GenBank/DDBJ whole genome shotgun (WGS) entry which is preliminary data.</text>
</comment>
<keyword evidence="2" id="KW-1185">Reference proteome</keyword>
<evidence type="ECO:0000313" key="1">
    <source>
        <dbReference type="EMBL" id="MFM4893354.1"/>
    </source>
</evidence>
<name>A0ABW9GS66_9GAMM</name>
<accession>A0ABW9GS66</accession>
<gene>
    <name evidence="1" type="ORF">ACEUDJ_10825</name>
</gene>
<dbReference type="Pfam" id="PF04402">
    <property type="entry name" value="SIMPL"/>
    <property type="match status" value="1"/>
</dbReference>
<dbReference type="Gene3D" id="3.30.110.170">
    <property type="entry name" value="Protein of unknown function (DUF541), domain 1"/>
    <property type="match status" value="1"/>
</dbReference>
<dbReference type="InterPro" id="IPR052022">
    <property type="entry name" value="26kDa_periplasmic_antigen"/>
</dbReference>
<organism evidence="1 2">
    <name type="scientific">Aeromonas bivalvium</name>
    <dbReference type="NCBI Taxonomy" id="440079"/>
    <lineage>
        <taxon>Bacteria</taxon>
        <taxon>Pseudomonadati</taxon>
        <taxon>Pseudomonadota</taxon>
        <taxon>Gammaproteobacteria</taxon>
        <taxon>Aeromonadales</taxon>
        <taxon>Aeromonadaceae</taxon>
        <taxon>Aeromonas</taxon>
    </lineage>
</organism>
<proteinExistence type="predicted"/>
<sequence length="237" mass="25829">MEQSVKSSLALGSLLLVGLLGMAWIGGNSLLKAKEYERRVSVKGLSEKEVQADVVVWPIRFSGASNELPGLYGEMGKSAAAILAYLKLNGVAEEEILIAPPAVTDKLAQPYGGAEASAFRYTAAQTITVRSGQVDRVRQLMNGIAELGQQGIAFAGQDYQQTEFIFTRLNELKPQMVEEATRSAREVADKFAKDSASRLGKIRTANQGQFTVENRDSSTPYIKKVRVVSTVEYYLSD</sequence>
<dbReference type="GeneID" id="97220358"/>
<dbReference type="RefSeq" id="WP_111873919.1">
    <property type="nucleotide sequence ID" value="NZ_JBGXAX010000004.1"/>
</dbReference>
<dbReference type="Proteomes" id="UP001630969">
    <property type="component" value="Unassembled WGS sequence"/>
</dbReference>
<dbReference type="InterPro" id="IPR016907">
    <property type="entry name" value="UCP029033"/>
</dbReference>
<dbReference type="InterPro" id="IPR007497">
    <property type="entry name" value="SIMPL/DUF541"/>
</dbReference>
<dbReference type="EMBL" id="JBGXBU010000003">
    <property type="protein sequence ID" value="MFM4893354.1"/>
    <property type="molecule type" value="Genomic_DNA"/>
</dbReference>
<dbReference type="Gene3D" id="3.30.70.2970">
    <property type="entry name" value="Protein of unknown function (DUF541), domain 2"/>
    <property type="match status" value="1"/>
</dbReference>
<dbReference type="PANTHER" id="PTHR34387:SF2">
    <property type="entry name" value="SLR1258 PROTEIN"/>
    <property type="match status" value="1"/>
</dbReference>
<dbReference type="PANTHER" id="PTHR34387">
    <property type="entry name" value="SLR1258 PROTEIN"/>
    <property type="match status" value="1"/>
</dbReference>
<evidence type="ECO:0000313" key="2">
    <source>
        <dbReference type="Proteomes" id="UP001630969"/>
    </source>
</evidence>
<reference evidence="1 2" key="1">
    <citation type="submission" date="2024-09" db="EMBL/GenBank/DDBJ databases">
        <title>Aeromonas strains Genome sequencing and assembly.</title>
        <authorList>
            <person name="Hu X."/>
            <person name="Tang B."/>
        </authorList>
    </citation>
    <scope>NUCLEOTIDE SEQUENCE [LARGE SCALE GENOMIC DNA]</scope>
    <source>
        <strain evidence="1 2">NB23SCDHY001</strain>
    </source>
</reference>